<dbReference type="InterPro" id="IPR010998">
    <property type="entry name" value="Integrase_recombinase_N"/>
</dbReference>
<name>A0A2S6AX19_9NOCA</name>
<evidence type="ECO:0000259" key="5">
    <source>
        <dbReference type="PROSITE" id="PS51898"/>
    </source>
</evidence>
<evidence type="ECO:0000256" key="4">
    <source>
        <dbReference type="ARBA" id="ARBA00023172"/>
    </source>
</evidence>
<dbReference type="GO" id="GO:0003677">
    <property type="term" value="F:DNA binding"/>
    <property type="evidence" value="ECO:0007669"/>
    <property type="project" value="UniProtKB-KW"/>
</dbReference>
<dbReference type="InterPro" id="IPR011010">
    <property type="entry name" value="DNA_brk_join_enz"/>
</dbReference>
<dbReference type="PANTHER" id="PTHR30629">
    <property type="entry name" value="PROPHAGE INTEGRASE"/>
    <property type="match status" value="1"/>
</dbReference>
<dbReference type="RefSeq" id="WP_104379592.1">
    <property type="nucleotide sequence ID" value="NZ_PSZC01000001.1"/>
</dbReference>
<gene>
    <name evidence="6" type="ORF">C5E45_00965</name>
</gene>
<dbReference type="InterPro" id="IPR002104">
    <property type="entry name" value="Integrase_catalytic"/>
</dbReference>
<protein>
    <submittedName>
        <fullName evidence="6">Site-specific integrase</fullName>
    </submittedName>
</protein>
<dbReference type="CDD" id="cd01189">
    <property type="entry name" value="INT_ICEBs1_C_like"/>
    <property type="match status" value="1"/>
</dbReference>
<dbReference type="GO" id="GO:0006310">
    <property type="term" value="P:DNA recombination"/>
    <property type="evidence" value="ECO:0007669"/>
    <property type="project" value="UniProtKB-KW"/>
</dbReference>
<dbReference type="AlphaFoldDB" id="A0A2S6AX19"/>
<dbReference type="SUPFAM" id="SSF56349">
    <property type="entry name" value="DNA breaking-rejoining enzymes"/>
    <property type="match status" value="1"/>
</dbReference>
<proteinExistence type="inferred from homology"/>
<keyword evidence="2" id="KW-0229">DNA integration</keyword>
<dbReference type="InterPro" id="IPR050808">
    <property type="entry name" value="Phage_Integrase"/>
</dbReference>
<keyword evidence="3" id="KW-0238">DNA-binding</keyword>
<dbReference type="Pfam" id="PF22022">
    <property type="entry name" value="Phage_int_M"/>
    <property type="match status" value="1"/>
</dbReference>
<dbReference type="Pfam" id="PF00589">
    <property type="entry name" value="Phage_integrase"/>
    <property type="match status" value="1"/>
</dbReference>
<evidence type="ECO:0000256" key="1">
    <source>
        <dbReference type="ARBA" id="ARBA00008857"/>
    </source>
</evidence>
<dbReference type="InterPro" id="IPR053876">
    <property type="entry name" value="Phage_int_M"/>
</dbReference>
<dbReference type="PROSITE" id="PS51898">
    <property type="entry name" value="TYR_RECOMBINASE"/>
    <property type="match status" value="1"/>
</dbReference>
<keyword evidence="4" id="KW-0233">DNA recombination</keyword>
<dbReference type="Gene3D" id="1.10.150.130">
    <property type="match status" value="1"/>
</dbReference>
<comment type="similarity">
    <text evidence="1">Belongs to the 'phage' integrase family.</text>
</comment>
<evidence type="ECO:0000313" key="7">
    <source>
        <dbReference type="Proteomes" id="UP000239874"/>
    </source>
</evidence>
<evidence type="ECO:0000256" key="3">
    <source>
        <dbReference type="ARBA" id="ARBA00023125"/>
    </source>
</evidence>
<dbReference type="Gene3D" id="1.10.443.10">
    <property type="entry name" value="Intergrase catalytic core"/>
    <property type="match status" value="1"/>
</dbReference>
<accession>A0A2S6AX19</accession>
<sequence length="397" mass="45034">MGFKEQTNTGKWKAFWRDPAGKQRSKTFRTAKEANAFLAQVEVAKTSGTYVSPHAGRTLFGAHAEEWMTSWNSERTTRARDESIMRTHVLPKWSSWPLGKIDQLSVQVWLTDLIQKRSRATVAECKRMMSGVMRSAVNNRLIGADPTAGVRIPKRRARDTDERLLTRQEVRQQLLPAVRPERYRVFVATAAFAGLRWGEAAGLCADAIDLDEGVIRVIRTVTEVAGHVEFKPFPKSKAGRRTIPIPRWLVDELRDYMRQYPQGQHGLVFTNEVGGPLRRTLFRSRVWRPALVRAGLLGEVSEVDGKYEAVWMNAEGEVSSEVFGNYDQAVKMVARSEHGGVRFHDLRDMFGTWLADDGMAPHKIAIVIGHENVATTYEHYIRKSHDFDAVRRSMGDD</sequence>
<dbReference type="InterPro" id="IPR013762">
    <property type="entry name" value="Integrase-like_cat_sf"/>
</dbReference>
<feature type="domain" description="Tyr recombinase" evidence="5">
    <location>
        <begin position="151"/>
        <end position="395"/>
    </location>
</feature>
<organism evidence="6 7">
    <name type="scientific">Nocardia nova</name>
    <dbReference type="NCBI Taxonomy" id="37330"/>
    <lineage>
        <taxon>Bacteria</taxon>
        <taxon>Bacillati</taxon>
        <taxon>Actinomycetota</taxon>
        <taxon>Actinomycetes</taxon>
        <taxon>Mycobacteriales</taxon>
        <taxon>Nocardiaceae</taxon>
        <taxon>Nocardia</taxon>
    </lineage>
</organism>
<evidence type="ECO:0000256" key="2">
    <source>
        <dbReference type="ARBA" id="ARBA00022908"/>
    </source>
</evidence>
<dbReference type="EMBL" id="PSZC01000001">
    <property type="protein sequence ID" value="PPJ39748.1"/>
    <property type="molecule type" value="Genomic_DNA"/>
</dbReference>
<dbReference type="Proteomes" id="UP000239874">
    <property type="component" value="Unassembled WGS sequence"/>
</dbReference>
<dbReference type="PANTHER" id="PTHR30629:SF2">
    <property type="entry name" value="PROPHAGE INTEGRASE INTS-RELATED"/>
    <property type="match status" value="1"/>
</dbReference>
<reference evidence="6 7" key="1">
    <citation type="submission" date="2018-02" db="EMBL/GenBank/DDBJ databases">
        <title>8 Nocardia nova and 1 Nocardia cyriacigeorgica strain used for evolution to TMP-SMX.</title>
        <authorList>
            <person name="Mehta H."/>
            <person name="Weng J."/>
            <person name="Shamoo Y."/>
        </authorList>
    </citation>
    <scope>NUCLEOTIDE SEQUENCE [LARGE SCALE GENOMIC DNA]</scope>
    <source>
        <strain evidence="6 7">MDA3139</strain>
    </source>
</reference>
<dbReference type="GO" id="GO:0015074">
    <property type="term" value="P:DNA integration"/>
    <property type="evidence" value="ECO:0007669"/>
    <property type="project" value="UniProtKB-KW"/>
</dbReference>
<evidence type="ECO:0000313" key="6">
    <source>
        <dbReference type="EMBL" id="PPJ39748.1"/>
    </source>
</evidence>
<comment type="caution">
    <text evidence="6">The sequence shown here is derived from an EMBL/GenBank/DDBJ whole genome shotgun (WGS) entry which is preliminary data.</text>
</comment>